<evidence type="ECO:0000313" key="2">
    <source>
        <dbReference type="Proteomes" id="UP000436822"/>
    </source>
</evidence>
<reference evidence="1 2" key="1">
    <citation type="submission" date="2019-12" db="EMBL/GenBank/DDBJ databases">
        <title>Litoreibacter badius sp. nov., a novel bacteriochlorophyll a-containing bacterium in the genus Litoreibacter.</title>
        <authorList>
            <person name="Kanamuro M."/>
            <person name="Takabe Y."/>
            <person name="Mori K."/>
            <person name="Takaichi S."/>
            <person name="Hanada S."/>
        </authorList>
    </citation>
    <scope>NUCLEOTIDE SEQUENCE [LARGE SCALE GENOMIC DNA]</scope>
    <source>
        <strain evidence="1 2">K6</strain>
    </source>
</reference>
<comment type="caution">
    <text evidence="1">The sequence shown here is derived from an EMBL/GenBank/DDBJ whole genome shotgun (WGS) entry which is preliminary data.</text>
</comment>
<proteinExistence type="predicted"/>
<accession>A0A6N6JIZ5</accession>
<dbReference type="Proteomes" id="UP000436822">
    <property type="component" value="Unassembled WGS sequence"/>
</dbReference>
<keyword evidence="2" id="KW-1185">Reference proteome</keyword>
<dbReference type="AlphaFoldDB" id="A0A6N6JIZ5"/>
<sequence length="364" mass="42345">MSKPKPSKLSPEHIQRKLAQILWRASHRMRHRRHLRKHSASAEAQRYRAGRDTFVLYRIIGNDLPPRHQDGQSRQNIEFILQNEPPLEDCETWWVINRIFDEANRTQLIELLDRHKQRYIEIPFDWDAYRGVKMDTSLFPTPDFLTSDAHAALDADAQERAVLAHNRRKNLYIMNNNGARNTALDHGRNLAKWVLPWDGNCFLTEDGWRKIRQGVIDSNDVPYHLVPMARVDSNSEYLNEETAPNATEEPQIIFHAKSRERFNDAIPYGRRPKVDLMRRLQSKGPWSFRKNDPWDVPAAETCPDAWRFVLSPGWVGRLSSGDVRQEKGRNSAETRMQRRNQAILAAIAMVDAELEARSTVQSET</sequence>
<name>A0A6N6JIZ5_9RHOB</name>
<organism evidence="1 2">
    <name type="scientific">Litoreibacter roseus</name>
    <dbReference type="NCBI Taxonomy" id="2601869"/>
    <lineage>
        <taxon>Bacteria</taxon>
        <taxon>Pseudomonadati</taxon>
        <taxon>Pseudomonadota</taxon>
        <taxon>Alphaproteobacteria</taxon>
        <taxon>Rhodobacterales</taxon>
        <taxon>Roseobacteraceae</taxon>
        <taxon>Litoreibacter</taxon>
    </lineage>
</organism>
<gene>
    <name evidence="1" type="ORF">KIN_31680</name>
</gene>
<protein>
    <submittedName>
        <fullName evidence="1">Uncharacterized protein</fullName>
    </submittedName>
</protein>
<evidence type="ECO:0000313" key="1">
    <source>
        <dbReference type="EMBL" id="GFE66094.1"/>
    </source>
</evidence>
<dbReference type="EMBL" id="BLJE01000003">
    <property type="protein sequence ID" value="GFE66094.1"/>
    <property type="molecule type" value="Genomic_DNA"/>
</dbReference>